<feature type="binding site" evidence="4">
    <location>
        <position position="388"/>
    </location>
    <ligand>
        <name>substrate</name>
    </ligand>
</feature>
<sequence>MIIAEQFIQGKHDAESCEDGIVINKDFVAVIDGSTSKGLKRMDPNMSNGRYCMLAVAHYIQQMSATISLAQFCEGITATIHAIYEKSGVLDSSLQRSIAPIDRLCASAVIYSHHRKEIWMIGDCQCMVDGELFTNSKPSEAEIAAERAEIFATQVTSHPDMISNGHIVHDYARDAVLPALISSMDGENITYAVIDGYPIYRNGIKVIDVNGSEAGKNIILATDGYPFLCRTLEKSERKLRKQLKEDPFNIHSFKATKGLMTGNVSFDDRAYVRFSPADEQRYFLTLSFDGTGYHGWQIQPNGVSVQEQLQNALSKILRHKIEVTGAGRTDAGVHAKTMVCHFDDVAGYDDKQMIYRLNQLLPKDIACQRLIPVPSTLHARFSATRRTYRYFIHIDKNPFNRHFSVETHYQLDFPLMNHAAELLVKTTDFKAFCKADNDSRTTTCHVTRAQWIQTSPSEWYFEISADRFLRNMVRAVVGTLFDVGRHRINLEDFADVVAHGSRSDSGESMPAKGLFLWEIEY</sequence>
<dbReference type="PANTHER" id="PTHR11142">
    <property type="entry name" value="PSEUDOURIDYLATE SYNTHASE"/>
    <property type="match status" value="1"/>
</dbReference>
<organism evidence="6 7">
    <name type="scientific">Hallella multisaccharivorax DSM 17128</name>
    <dbReference type="NCBI Taxonomy" id="688246"/>
    <lineage>
        <taxon>Bacteria</taxon>
        <taxon>Pseudomonadati</taxon>
        <taxon>Bacteroidota</taxon>
        <taxon>Bacteroidia</taxon>
        <taxon>Bacteroidales</taxon>
        <taxon>Prevotellaceae</taxon>
        <taxon>Hallella</taxon>
    </lineage>
</organism>
<dbReference type="PANTHER" id="PTHR11142:SF0">
    <property type="entry name" value="TRNA PSEUDOURIDINE SYNTHASE-LIKE 1"/>
    <property type="match status" value="1"/>
</dbReference>
<dbReference type="STRING" id="688246.Premu_1321"/>
<comment type="similarity">
    <text evidence="1 4">Belongs to the tRNA pseudouridine synthase TruA family.</text>
</comment>
<evidence type="ECO:0000256" key="1">
    <source>
        <dbReference type="ARBA" id="ARBA00009375"/>
    </source>
</evidence>
<dbReference type="GO" id="GO:0003723">
    <property type="term" value="F:RNA binding"/>
    <property type="evidence" value="ECO:0007669"/>
    <property type="project" value="InterPro"/>
</dbReference>
<dbReference type="AlphaFoldDB" id="F8NA87"/>
<feature type="active site" description="Nucleophile" evidence="4">
    <location>
        <position position="330"/>
    </location>
</feature>
<keyword evidence="7" id="KW-1185">Reference proteome</keyword>
<comment type="function">
    <text evidence="4">Formation of pseudouridine at positions 38, 39 and 40 in the anticodon stem and loop of transfer RNAs.</text>
</comment>
<name>F8NA87_9BACT</name>
<dbReference type="InterPro" id="IPR001406">
    <property type="entry name" value="PsdUridine_synth_TruA"/>
</dbReference>
<protein>
    <recommendedName>
        <fullName evidence="4">tRNA pseudouridine synthase A</fullName>
        <ecNumber evidence="4">5.4.99.12</ecNumber>
    </recommendedName>
    <alternativeName>
        <fullName evidence="4">tRNA pseudouridine(38-40) synthase</fullName>
    </alternativeName>
    <alternativeName>
        <fullName evidence="4">tRNA pseudouridylate synthase I</fullName>
    </alternativeName>
    <alternativeName>
        <fullName evidence="4">tRNA-uridine isomerase I</fullName>
    </alternativeName>
</protein>
<evidence type="ECO:0000313" key="7">
    <source>
        <dbReference type="Proteomes" id="UP000002772"/>
    </source>
</evidence>
<feature type="domain" description="Pseudouridine synthase I TruA alpha/beta" evidence="5">
    <location>
        <begin position="419"/>
        <end position="521"/>
    </location>
</feature>
<evidence type="ECO:0000259" key="5">
    <source>
        <dbReference type="Pfam" id="PF01416"/>
    </source>
</evidence>
<reference evidence="7" key="1">
    <citation type="journal article" date="2011" name="Stand. Genomic Sci.">
        <title>Non-contiguous finished genome sequence of the opportunistic oral pathogen Prevotella multisaccharivorax type strain (PPPA20).</title>
        <authorList>
            <person name="Pati A."/>
            <person name="Gronow S."/>
            <person name="Lu M."/>
            <person name="Lapidus A."/>
            <person name="Nolan M."/>
            <person name="Lucas S."/>
            <person name="Hammon N."/>
            <person name="Deshpande S."/>
            <person name="Cheng J.F."/>
            <person name="Tapia R."/>
            <person name="Han C."/>
            <person name="Goodwin L."/>
            <person name="Pitluck S."/>
            <person name="Liolios K."/>
            <person name="Pagani I."/>
            <person name="Mavromatis K."/>
            <person name="Mikhailova N."/>
            <person name="Huntemann M."/>
            <person name="Chen A."/>
            <person name="Palaniappan K."/>
            <person name="Land M."/>
            <person name="Hauser L."/>
            <person name="Detter J.C."/>
            <person name="Brambilla E.M."/>
            <person name="Rohde M."/>
            <person name="Goker M."/>
            <person name="Woyke T."/>
            <person name="Bristow J."/>
            <person name="Eisen J.A."/>
            <person name="Markowitz V."/>
            <person name="Hugenholtz P."/>
            <person name="Kyrpides N.C."/>
            <person name="Klenk H.P."/>
            <person name="Ivanova N."/>
        </authorList>
    </citation>
    <scope>NUCLEOTIDE SEQUENCE [LARGE SCALE GENOMIC DNA]</scope>
    <source>
        <strain evidence="7">DSM 17128</strain>
    </source>
</reference>
<dbReference type="InterPro" id="IPR020103">
    <property type="entry name" value="PsdUridine_synth_cat_dom_sf"/>
</dbReference>
<dbReference type="SUPFAM" id="SSF55120">
    <property type="entry name" value="Pseudouridine synthase"/>
    <property type="match status" value="1"/>
</dbReference>
<accession>F8NA87</accession>
<evidence type="ECO:0000256" key="3">
    <source>
        <dbReference type="ARBA" id="ARBA00023235"/>
    </source>
</evidence>
<comment type="caution">
    <text evidence="4">Lacks conserved residue(s) required for the propagation of feature annotation.</text>
</comment>
<gene>
    <name evidence="4" type="primary">truA</name>
    <name evidence="6" type="ORF">Premu_1321</name>
</gene>
<dbReference type="Pfam" id="PF01416">
    <property type="entry name" value="PseudoU_synth_1"/>
    <property type="match status" value="2"/>
</dbReference>
<dbReference type="InterPro" id="IPR020094">
    <property type="entry name" value="TruA/RsuA/RluB/E/F_N"/>
</dbReference>
<comment type="catalytic activity">
    <reaction evidence="4">
        <text>uridine(38/39/40) in tRNA = pseudouridine(38/39/40) in tRNA</text>
        <dbReference type="Rhea" id="RHEA:22376"/>
        <dbReference type="Rhea" id="RHEA-COMP:10085"/>
        <dbReference type="Rhea" id="RHEA-COMP:10087"/>
        <dbReference type="ChEBI" id="CHEBI:65314"/>
        <dbReference type="ChEBI" id="CHEBI:65315"/>
        <dbReference type="EC" id="5.4.99.12"/>
    </reaction>
</comment>
<dbReference type="EC" id="5.4.99.12" evidence="4"/>
<comment type="subunit">
    <text evidence="4">Homodimer.</text>
</comment>
<dbReference type="eggNOG" id="COG0101">
    <property type="taxonomic scope" value="Bacteria"/>
</dbReference>
<dbReference type="NCBIfam" id="TIGR00071">
    <property type="entry name" value="hisT_truA"/>
    <property type="match status" value="1"/>
</dbReference>
<dbReference type="Gene3D" id="3.30.70.580">
    <property type="entry name" value="Pseudouridine synthase I, catalytic domain, N-terminal subdomain"/>
    <property type="match status" value="1"/>
</dbReference>
<dbReference type="CDD" id="cd02570">
    <property type="entry name" value="PseudoU_synth_EcTruA"/>
    <property type="match status" value="1"/>
</dbReference>
<dbReference type="GO" id="GO:0031119">
    <property type="term" value="P:tRNA pseudouridine synthesis"/>
    <property type="evidence" value="ECO:0007669"/>
    <property type="project" value="UniProtKB-UniRule"/>
</dbReference>
<dbReference type="GO" id="GO:0160147">
    <property type="term" value="F:tRNA pseudouridine(38-40) synthase activity"/>
    <property type="evidence" value="ECO:0007669"/>
    <property type="project" value="UniProtKB-EC"/>
</dbReference>
<dbReference type="InterPro" id="IPR020095">
    <property type="entry name" value="PsdUridine_synth_TruA_C"/>
</dbReference>
<evidence type="ECO:0000256" key="4">
    <source>
        <dbReference type="HAMAP-Rule" id="MF_00171"/>
    </source>
</evidence>
<evidence type="ECO:0000313" key="6">
    <source>
        <dbReference type="EMBL" id="EGN56750.1"/>
    </source>
</evidence>
<feature type="domain" description="Pseudouridine synthase I TruA alpha/beta" evidence="5">
    <location>
        <begin position="287"/>
        <end position="381"/>
    </location>
</feature>
<proteinExistence type="inferred from homology"/>
<dbReference type="FunFam" id="3.30.70.580:FF:000001">
    <property type="entry name" value="tRNA pseudouridine synthase A"/>
    <property type="match status" value="1"/>
</dbReference>
<evidence type="ECO:0000256" key="2">
    <source>
        <dbReference type="ARBA" id="ARBA00022694"/>
    </source>
</evidence>
<dbReference type="HOGENOM" id="CLU_522593_0_0_10"/>
<dbReference type="EMBL" id="GL945017">
    <property type="protein sequence ID" value="EGN56750.1"/>
    <property type="molecule type" value="Genomic_DNA"/>
</dbReference>
<keyword evidence="3 4" id="KW-0413">Isomerase</keyword>
<dbReference type="Gene3D" id="3.30.70.660">
    <property type="entry name" value="Pseudouridine synthase I, catalytic domain, C-terminal subdomain"/>
    <property type="match status" value="1"/>
</dbReference>
<dbReference type="Proteomes" id="UP000002772">
    <property type="component" value="Unassembled WGS sequence"/>
</dbReference>
<dbReference type="HAMAP" id="MF_00171">
    <property type="entry name" value="TruA"/>
    <property type="match status" value="1"/>
</dbReference>
<keyword evidence="2 4" id="KW-0819">tRNA processing</keyword>
<dbReference type="InterPro" id="IPR020097">
    <property type="entry name" value="PsdUridine_synth_TruA_a/b_dom"/>
</dbReference>